<sequence length="278" mass="31939">MKKFYKHQFLLLFLSLTLLSCDNNEISCASDTSKILVKRILAENSDINQYVYYKADITQLELLDFYNEYSDLTQIRTSSIQDEINKCECQGTLKFQIPKNLLYKLENEKTNEFEIIYSIQQTEEGDVYAEAYLPTGLDNSVSTYLKIIKDEYRSFADKELKNMTAFHGNSDIYINALKDFLIADWNKMKNSKAYNGPEIGNIYWEENQLNIDDVFGNFLSVYDFNTLYITETKNSNIVISITNSGGGEGGNVGIEERYLLLKNGSSNFKILLAAQQII</sequence>
<dbReference type="PROSITE" id="PS51257">
    <property type="entry name" value="PROKAR_LIPOPROTEIN"/>
    <property type="match status" value="1"/>
</dbReference>
<evidence type="ECO:0000313" key="3">
    <source>
        <dbReference type="Proteomes" id="UP001245285"/>
    </source>
</evidence>
<dbReference type="Proteomes" id="UP001245285">
    <property type="component" value="Unassembled WGS sequence"/>
</dbReference>
<evidence type="ECO:0008006" key="4">
    <source>
        <dbReference type="Google" id="ProtNLM"/>
    </source>
</evidence>
<feature type="signal peptide" evidence="1">
    <location>
        <begin position="1"/>
        <end position="20"/>
    </location>
</feature>
<reference evidence="2 3" key="1">
    <citation type="submission" date="2023-09" db="EMBL/GenBank/DDBJ databases">
        <authorList>
            <person name="Rey-Velasco X."/>
        </authorList>
    </citation>
    <scope>NUCLEOTIDE SEQUENCE [LARGE SCALE GENOMIC DNA]</scope>
    <source>
        <strain evidence="2 3">F260</strain>
    </source>
</reference>
<keyword evidence="3" id="KW-1185">Reference proteome</keyword>
<evidence type="ECO:0000256" key="1">
    <source>
        <dbReference type="SAM" id="SignalP"/>
    </source>
</evidence>
<dbReference type="EMBL" id="JAVRHO010000043">
    <property type="protein sequence ID" value="MDT0648402.1"/>
    <property type="molecule type" value="Genomic_DNA"/>
</dbReference>
<protein>
    <recommendedName>
        <fullName evidence="4">Lipoprotein</fullName>
    </recommendedName>
</protein>
<accession>A0ABU3CQ75</accession>
<feature type="chain" id="PRO_5047494416" description="Lipoprotein" evidence="1">
    <location>
        <begin position="21"/>
        <end position="278"/>
    </location>
</feature>
<keyword evidence="1" id="KW-0732">Signal</keyword>
<proteinExistence type="predicted"/>
<organism evidence="2 3">
    <name type="scientific">Autumnicola lenta</name>
    <dbReference type="NCBI Taxonomy" id="3075593"/>
    <lineage>
        <taxon>Bacteria</taxon>
        <taxon>Pseudomonadati</taxon>
        <taxon>Bacteroidota</taxon>
        <taxon>Flavobacteriia</taxon>
        <taxon>Flavobacteriales</taxon>
        <taxon>Flavobacteriaceae</taxon>
        <taxon>Autumnicola</taxon>
    </lineage>
</organism>
<dbReference type="RefSeq" id="WP_311496494.1">
    <property type="nucleotide sequence ID" value="NZ_JAVRHO010000043.1"/>
</dbReference>
<comment type="caution">
    <text evidence="2">The sequence shown here is derived from an EMBL/GenBank/DDBJ whole genome shotgun (WGS) entry which is preliminary data.</text>
</comment>
<name>A0ABU3CQ75_9FLAO</name>
<evidence type="ECO:0000313" key="2">
    <source>
        <dbReference type="EMBL" id="MDT0648402.1"/>
    </source>
</evidence>
<gene>
    <name evidence="2" type="ORF">RM545_17050</name>
</gene>